<evidence type="ECO:0000313" key="7">
    <source>
        <dbReference type="EMBL" id="PSB32428.1"/>
    </source>
</evidence>
<dbReference type="PIRSF" id="PIRSF035875">
    <property type="entry name" value="RNase_BN"/>
    <property type="match status" value="1"/>
</dbReference>
<comment type="subcellular location">
    <subcellularLocation>
        <location evidence="1">Cell membrane</location>
        <topology evidence="1">Multi-pass membrane protein</topology>
    </subcellularLocation>
</comment>
<feature type="transmembrane region" description="Helical" evidence="6">
    <location>
        <begin position="142"/>
        <end position="170"/>
    </location>
</feature>
<evidence type="ECO:0000256" key="5">
    <source>
        <dbReference type="ARBA" id="ARBA00023136"/>
    </source>
</evidence>
<dbReference type="GO" id="GO:0005886">
    <property type="term" value="C:plasma membrane"/>
    <property type="evidence" value="ECO:0007669"/>
    <property type="project" value="UniProtKB-SubCell"/>
</dbReference>
<reference evidence="8" key="1">
    <citation type="submission" date="2018-02" db="EMBL/GenBank/DDBJ databases">
        <authorList>
            <person name="Moore K."/>
            <person name="Momper L."/>
        </authorList>
    </citation>
    <scope>NUCLEOTIDE SEQUENCE [LARGE SCALE GENOMIC DNA]</scope>
    <source>
        <strain evidence="8">ULC18</strain>
    </source>
</reference>
<evidence type="ECO:0000256" key="6">
    <source>
        <dbReference type="SAM" id="Phobius"/>
    </source>
</evidence>
<keyword evidence="3 6" id="KW-0812">Transmembrane</keyword>
<dbReference type="AlphaFoldDB" id="A0A2T1EIC1"/>
<proteinExistence type="predicted"/>
<dbReference type="OrthoDB" id="9797028at2"/>
<dbReference type="InterPro" id="IPR017039">
    <property type="entry name" value="Virul_fac_BrkB"/>
</dbReference>
<gene>
    <name evidence="7" type="ORF">C7B82_05375</name>
</gene>
<sequence length="356" mass="37884">MKPKVVFKLLKATVTEWQEDKVPLWAAALAYYTIFSLAPLLLIAITIAGIAFGEDAARGEIVGQIQGLVGKEGATVIQSMIQNAHRPGSGGTVATIVGVATLLFGASGVFGQLQDALNTIWGVKPKPGQGIRSFLQARFLSFAMVLVIGFLLLVSLVLSAALAAIGTFFNHLLPDVAIVGQLVNFFVSFGFITLLFAAIYKFLPDVNVAWKDLWIGAATTALLFNIGKFLIGLYLGSSGATSAYGAAGSLVVILLWVFYSAQIILFGAEFTQVFAKYRGSEITPSTHAVWISPANQSRAELLTDRAASQDDGSVIPVRQPAASHNARSVAALLGSVVMLAGAARRSTQRSRRRRGR</sequence>
<evidence type="ECO:0000256" key="1">
    <source>
        <dbReference type="ARBA" id="ARBA00004651"/>
    </source>
</evidence>
<feature type="transmembrane region" description="Helical" evidence="6">
    <location>
        <begin position="29"/>
        <end position="52"/>
    </location>
</feature>
<keyword evidence="5 6" id="KW-0472">Membrane</keyword>
<evidence type="ECO:0000313" key="8">
    <source>
        <dbReference type="Proteomes" id="UP000239576"/>
    </source>
</evidence>
<feature type="transmembrane region" description="Helical" evidence="6">
    <location>
        <begin position="214"/>
        <end position="235"/>
    </location>
</feature>
<dbReference type="RefSeq" id="WP_106255291.1">
    <property type="nucleotide sequence ID" value="NZ_CAWNSW010000015.1"/>
</dbReference>
<dbReference type="Proteomes" id="UP000239576">
    <property type="component" value="Unassembled WGS sequence"/>
</dbReference>
<reference evidence="7 8" key="2">
    <citation type="submission" date="2018-03" db="EMBL/GenBank/DDBJ databases">
        <title>The ancient ancestry and fast evolution of plastids.</title>
        <authorList>
            <person name="Moore K.R."/>
            <person name="Magnabosco C."/>
            <person name="Momper L."/>
            <person name="Gold D.A."/>
            <person name="Bosak T."/>
            <person name="Fournier G.P."/>
        </authorList>
    </citation>
    <scope>NUCLEOTIDE SEQUENCE [LARGE SCALE GENOMIC DNA]</scope>
    <source>
        <strain evidence="7 8">ULC18</strain>
    </source>
</reference>
<dbReference type="Pfam" id="PF03631">
    <property type="entry name" value="Virul_fac_BrkB"/>
    <property type="match status" value="1"/>
</dbReference>
<feature type="transmembrane region" description="Helical" evidence="6">
    <location>
        <begin position="182"/>
        <end position="202"/>
    </location>
</feature>
<dbReference type="PANTHER" id="PTHR30213">
    <property type="entry name" value="INNER MEMBRANE PROTEIN YHJD"/>
    <property type="match status" value="1"/>
</dbReference>
<feature type="transmembrane region" description="Helical" evidence="6">
    <location>
        <begin position="247"/>
        <end position="268"/>
    </location>
</feature>
<keyword evidence="2" id="KW-1003">Cell membrane</keyword>
<dbReference type="NCBIfam" id="TIGR00765">
    <property type="entry name" value="yihY_not_rbn"/>
    <property type="match status" value="1"/>
</dbReference>
<evidence type="ECO:0000256" key="4">
    <source>
        <dbReference type="ARBA" id="ARBA00022989"/>
    </source>
</evidence>
<dbReference type="PANTHER" id="PTHR30213:SF1">
    <property type="entry name" value="INNER MEMBRANE PROTEIN YHJD"/>
    <property type="match status" value="1"/>
</dbReference>
<feature type="transmembrane region" description="Helical" evidence="6">
    <location>
        <begin position="90"/>
        <end position="110"/>
    </location>
</feature>
<organism evidence="7 8">
    <name type="scientific">Stenomitos frigidus ULC18</name>
    <dbReference type="NCBI Taxonomy" id="2107698"/>
    <lineage>
        <taxon>Bacteria</taxon>
        <taxon>Bacillati</taxon>
        <taxon>Cyanobacteriota</taxon>
        <taxon>Cyanophyceae</taxon>
        <taxon>Leptolyngbyales</taxon>
        <taxon>Leptolyngbyaceae</taxon>
        <taxon>Stenomitos</taxon>
    </lineage>
</organism>
<protein>
    <submittedName>
        <fullName evidence="7">Ribonuclease BN</fullName>
    </submittedName>
</protein>
<dbReference type="EMBL" id="PVWK01000027">
    <property type="protein sequence ID" value="PSB32428.1"/>
    <property type="molecule type" value="Genomic_DNA"/>
</dbReference>
<keyword evidence="4 6" id="KW-1133">Transmembrane helix</keyword>
<evidence type="ECO:0000256" key="2">
    <source>
        <dbReference type="ARBA" id="ARBA00022475"/>
    </source>
</evidence>
<name>A0A2T1EIC1_9CYAN</name>
<keyword evidence="8" id="KW-1185">Reference proteome</keyword>
<accession>A0A2T1EIC1</accession>
<comment type="caution">
    <text evidence="7">The sequence shown here is derived from an EMBL/GenBank/DDBJ whole genome shotgun (WGS) entry which is preliminary data.</text>
</comment>
<evidence type="ECO:0000256" key="3">
    <source>
        <dbReference type="ARBA" id="ARBA00022692"/>
    </source>
</evidence>